<evidence type="ECO:0000313" key="1">
    <source>
        <dbReference type="EMBL" id="KAF2240857.1"/>
    </source>
</evidence>
<dbReference type="GeneID" id="54573861"/>
<dbReference type="RefSeq" id="XP_033675861.1">
    <property type="nucleotide sequence ID" value="XM_033820531.1"/>
</dbReference>
<gene>
    <name evidence="1" type="ORF">BU26DRAFT_201359</name>
</gene>
<keyword evidence="2" id="KW-1185">Reference proteome</keyword>
<evidence type="ECO:0000313" key="2">
    <source>
        <dbReference type="Proteomes" id="UP000800094"/>
    </source>
</evidence>
<dbReference type="SUPFAM" id="SSF57850">
    <property type="entry name" value="RING/U-box"/>
    <property type="match status" value="1"/>
</dbReference>
<dbReference type="EMBL" id="ML987215">
    <property type="protein sequence ID" value="KAF2240857.1"/>
    <property type="molecule type" value="Genomic_DNA"/>
</dbReference>
<dbReference type="OrthoDB" id="3734019at2759"/>
<dbReference type="AlphaFoldDB" id="A0A6A6HS80"/>
<proteinExistence type="predicted"/>
<organism evidence="1 2">
    <name type="scientific">Trematosphaeria pertusa</name>
    <dbReference type="NCBI Taxonomy" id="390896"/>
    <lineage>
        <taxon>Eukaryota</taxon>
        <taxon>Fungi</taxon>
        <taxon>Dikarya</taxon>
        <taxon>Ascomycota</taxon>
        <taxon>Pezizomycotina</taxon>
        <taxon>Dothideomycetes</taxon>
        <taxon>Pleosporomycetidae</taxon>
        <taxon>Pleosporales</taxon>
        <taxon>Massarineae</taxon>
        <taxon>Trematosphaeriaceae</taxon>
        <taxon>Trematosphaeria</taxon>
    </lineage>
</organism>
<dbReference type="Proteomes" id="UP000800094">
    <property type="component" value="Unassembled WGS sequence"/>
</dbReference>
<reference evidence="1" key="1">
    <citation type="journal article" date="2020" name="Stud. Mycol.">
        <title>101 Dothideomycetes genomes: a test case for predicting lifestyles and emergence of pathogens.</title>
        <authorList>
            <person name="Haridas S."/>
            <person name="Albert R."/>
            <person name="Binder M."/>
            <person name="Bloem J."/>
            <person name="Labutti K."/>
            <person name="Salamov A."/>
            <person name="Andreopoulos B."/>
            <person name="Baker S."/>
            <person name="Barry K."/>
            <person name="Bills G."/>
            <person name="Bluhm B."/>
            <person name="Cannon C."/>
            <person name="Castanera R."/>
            <person name="Culley D."/>
            <person name="Daum C."/>
            <person name="Ezra D."/>
            <person name="Gonzalez J."/>
            <person name="Henrissat B."/>
            <person name="Kuo A."/>
            <person name="Liang C."/>
            <person name="Lipzen A."/>
            <person name="Lutzoni F."/>
            <person name="Magnuson J."/>
            <person name="Mondo S."/>
            <person name="Nolan M."/>
            <person name="Ohm R."/>
            <person name="Pangilinan J."/>
            <person name="Park H.-J."/>
            <person name="Ramirez L."/>
            <person name="Alfaro M."/>
            <person name="Sun H."/>
            <person name="Tritt A."/>
            <person name="Yoshinaga Y."/>
            <person name="Zwiers L.-H."/>
            <person name="Turgeon B."/>
            <person name="Goodwin S."/>
            <person name="Spatafora J."/>
            <person name="Crous P."/>
            <person name="Grigoriev I."/>
        </authorList>
    </citation>
    <scope>NUCLEOTIDE SEQUENCE</scope>
    <source>
        <strain evidence="1">CBS 122368</strain>
    </source>
</reference>
<protein>
    <recommendedName>
        <fullName evidence="3">Protein kinase domain-containing protein</fullName>
    </recommendedName>
</protein>
<sequence>MGEASIPLVTPKFDVFHLGQLLWILAESWASGNSALSLKEQLYMKEPCSNGGPAESVVLPRLSESAPGYYRDVVEKCFAENPLDRDPALKLLSLFPRGGSWQESHCGQDLKAEAMGVDAMRECCLHSNYCDHCGKQEIVSLFYTCNICELGDFNACPACFHAGLHCYEEGHLLVEITPDRACSGANRRFYSSVSSSGLRNVIEG</sequence>
<accession>A0A6A6HS80</accession>
<evidence type="ECO:0008006" key="3">
    <source>
        <dbReference type="Google" id="ProtNLM"/>
    </source>
</evidence>
<name>A0A6A6HS80_9PLEO</name>